<dbReference type="SUPFAM" id="SSF57184">
    <property type="entry name" value="Growth factor receptor domain"/>
    <property type="match status" value="1"/>
</dbReference>
<accession>A0A078BAL8</accession>
<proteinExistence type="predicted"/>
<dbReference type="Proteomes" id="UP000039865">
    <property type="component" value="Unassembled WGS sequence"/>
</dbReference>
<dbReference type="InParanoid" id="A0A078BAL8"/>
<sequence length="1286" mass="144919">MDVKGAQQDKQVILKCSKDKICLTCKDDNIESCLTCVTGFSQDSSNSCKTCHLNPTLCVKEQCNTECSACYDGFGLFNNYCFKCYDENCLECPGSIDCMTCSQKYTPISKSLVEYEDQKTIQCQDKENTTANFEIYITNKDTAKSVQAISGTISDAFGDLEDALEKAYELSSSYIYSKVTIYLLNQNGTTHYLLNNLRDYYLPRNVDKRHQSWDIIIKPYSKVTEKVVIINKRRDKLKFLVGQGLEIQDIVIDSLDSVISRHNDPANCLSSKIICCQNDGGKIKSLTSTPCLNPQNQLWKPTRERCLAADGISVFQFGYTGLLPLNFIPILKFKRAGKITIEFTTFQYFSGCGAIIRNFQSKFNFTPEFIDMHQSRSNQIYNYRLNYASQEIKRNYPDENIQTQLNCSIIECHQIKIYGSNFQNFYFMRKQLSNAVFVDPTLGMQFYSSSCSISSEIYNGITNLDDSIYPIFKNRTHPQISNIISILGLKQLIVMRNNTFLNNTSVKGLIYIQNDEDPKNNNAIVLSDNLFKHNGGYFANIAVFIRTFVQVNLYQVNPQEVKSCKGIHVTNNQFELNYGCAKFGGGVFQYECLTNDGVSNDIYQIKRNDSALVRQNNDPLIIESMPQRLIWKSIDYKNFIFNSNLVEIKFLDNSTSNIDMDHFTVKSNRYIQNFASMGKGIVDITGVQILRLINETYQENGENLNELILYFNQLFDVLLIPDEDLTQTVMDIFTTVPELINLDHRASLAIYQCNYLYLDQMTFHNNWLLSVSSMIDLNRAQELAVENFYGTFVIQNSVFSNLVDGVKDGSIVSVISFSDQNQSFIKDLIIQNVTFKDMNFGFNSVFQINLEPTVLVAKDILIGNNLNISNVKGGKGTIFKLQRIHQTTNNQQQEFNILFRNSIIQNISTNGNGSILYIDSNGLGQSLILMKSLVGSNILASGSGSIIYGQSLNDQIQILQNVKLGQNNLQNIDANQTGKGFYIKQFGDISFEIESSTTTCTAYSYVKLIDDSDNVETIVSQVTELIEKIKSTNSYEGSLIYLESKSNAAYIANSHNIEQCGIGFRGSSLIYKPLFIYAYGQYGGAFFLKYTTPTDDTISLSFIEYQIGLVYVKIKGGIVAIEADDSQNFNIIIKDSFIEKLNAGVMTYDLDRFNKSGGGFLHYIGGNIDVYAINCVFQRISSQENGNGGILNIYSSGYTSLYINDYLSGTQGGAIYCESCVIKMKGSEIFQTFSYQGGFIFVVSAISLRAEDLIVQSTVVNDAGGFLYFMQELTDNAQGNISFYNV</sequence>
<dbReference type="InterPro" id="IPR009030">
    <property type="entry name" value="Growth_fac_rcpt_cys_sf"/>
</dbReference>
<name>A0A078BAL8_STYLE</name>
<protein>
    <submittedName>
        <fullName evidence="1">Uncharacterized protein</fullName>
    </submittedName>
</protein>
<evidence type="ECO:0000313" key="2">
    <source>
        <dbReference type="Proteomes" id="UP000039865"/>
    </source>
</evidence>
<evidence type="ECO:0000313" key="1">
    <source>
        <dbReference type="EMBL" id="CDW90613.1"/>
    </source>
</evidence>
<keyword evidence="2" id="KW-1185">Reference proteome</keyword>
<gene>
    <name evidence="1" type="primary">Contig10290.g10981</name>
    <name evidence="1" type="ORF">STYLEM_19758</name>
</gene>
<organism evidence="1 2">
    <name type="scientific">Stylonychia lemnae</name>
    <name type="common">Ciliate</name>
    <dbReference type="NCBI Taxonomy" id="5949"/>
    <lineage>
        <taxon>Eukaryota</taxon>
        <taxon>Sar</taxon>
        <taxon>Alveolata</taxon>
        <taxon>Ciliophora</taxon>
        <taxon>Intramacronucleata</taxon>
        <taxon>Spirotrichea</taxon>
        <taxon>Stichotrichia</taxon>
        <taxon>Sporadotrichida</taxon>
        <taxon>Oxytrichidae</taxon>
        <taxon>Stylonychinae</taxon>
        <taxon>Stylonychia</taxon>
    </lineage>
</organism>
<dbReference type="EMBL" id="CCKQ01018635">
    <property type="protein sequence ID" value="CDW90613.1"/>
    <property type="molecule type" value="Genomic_DNA"/>
</dbReference>
<reference evidence="1 2" key="1">
    <citation type="submission" date="2014-06" db="EMBL/GenBank/DDBJ databases">
        <authorList>
            <person name="Swart Estienne"/>
        </authorList>
    </citation>
    <scope>NUCLEOTIDE SEQUENCE [LARGE SCALE GENOMIC DNA]</scope>
    <source>
        <strain evidence="1 2">130c</strain>
    </source>
</reference>